<dbReference type="EMBL" id="MIEK01000027">
    <property type="protein sequence ID" value="OEH82157.1"/>
    <property type="molecule type" value="Genomic_DNA"/>
</dbReference>
<dbReference type="SUPFAM" id="SSF50129">
    <property type="entry name" value="GroES-like"/>
    <property type="match status" value="1"/>
</dbReference>
<evidence type="ECO:0000313" key="8">
    <source>
        <dbReference type="Proteomes" id="UP000095256"/>
    </source>
</evidence>
<evidence type="ECO:0000313" key="7">
    <source>
        <dbReference type="EMBL" id="OEH82157.1"/>
    </source>
</evidence>
<dbReference type="PROSITE" id="PS00059">
    <property type="entry name" value="ADH_ZINC"/>
    <property type="match status" value="1"/>
</dbReference>
<reference evidence="7 8" key="1">
    <citation type="submission" date="2016-09" db="EMBL/GenBank/DDBJ databases">
        <authorList>
            <person name="Capua I."/>
            <person name="De Benedictis P."/>
            <person name="Joannis T."/>
            <person name="Lombin L.H."/>
            <person name="Cattoli G."/>
        </authorList>
    </citation>
    <scope>NUCLEOTIDE SEQUENCE [LARGE SCALE GENOMIC DNA]</scope>
    <source>
        <strain evidence="7 8">LMG 25899</strain>
    </source>
</reference>
<dbReference type="GO" id="GO:0016491">
    <property type="term" value="F:oxidoreductase activity"/>
    <property type="evidence" value="ECO:0007669"/>
    <property type="project" value="UniProtKB-KW"/>
</dbReference>
<evidence type="ECO:0000256" key="3">
    <source>
        <dbReference type="ARBA" id="ARBA00023002"/>
    </source>
</evidence>
<accession>A0A1E5KWA4</accession>
<dbReference type="InterPro" id="IPR036291">
    <property type="entry name" value="NAD(P)-bd_dom_sf"/>
</dbReference>
<evidence type="ECO:0000256" key="2">
    <source>
        <dbReference type="ARBA" id="ARBA00022833"/>
    </source>
</evidence>
<keyword evidence="8" id="KW-1185">Reference proteome</keyword>
<dbReference type="RefSeq" id="WP_069698879.1">
    <property type="nucleotide sequence ID" value="NZ_JAGGMA010000046.1"/>
</dbReference>
<comment type="caution">
    <text evidence="7">The sequence shown here is derived from an EMBL/GenBank/DDBJ whole genome shotgun (WGS) entry which is preliminary data.</text>
</comment>
<dbReference type="Proteomes" id="UP000095256">
    <property type="component" value="Unassembled WGS sequence"/>
</dbReference>
<evidence type="ECO:0000259" key="6">
    <source>
        <dbReference type="Pfam" id="PF08240"/>
    </source>
</evidence>
<dbReference type="InterPro" id="IPR013154">
    <property type="entry name" value="ADH-like_N"/>
</dbReference>
<evidence type="ECO:0000256" key="4">
    <source>
        <dbReference type="RuleBase" id="RU361277"/>
    </source>
</evidence>
<dbReference type="InterPro" id="IPR011032">
    <property type="entry name" value="GroES-like_sf"/>
</dbReference>
<sequence length="325" mass="36378">MDALYYDKKLYIKEMPEPDIDDSNDVKIKVSLAGICGTDLTLVNEGNDLGHVIGHEAIGTIVAIGDSVKTLNIGDWVIVNPNEHCGICDNCRKGLYYLCSGNEGDLAIAGLNKHGTFSEYFITKENFVEIIPSNISTEQRETFLLVEPLACVLQGLEKLDTSELKKILVIGQGTMGYLATKTLLKSGHQVYSVDSNEEKVAMLSKTMPCCFNSLEAIEGEFDIIIDTVGNQFELGYPFLKRNGEFLILGLQHRHKVTVNTTALVQKNQKILGSSEYTTHFYDAKKYLEAHLDIQEEVFLKYNLIDFNQAFFEKSSCIKRVFVFSN</sequence>
<dbReference type="OrthoDB" id="9806940at2"/>
<gene>
    <name evidence="7" type="ORF">BCR26_14255</name>
</gene>
<dbReference type="Gene3D" id="3.40.50.720">
    <property type="entry name" value="NAD(P)-binding Rossmann-like Domain"/>
    <property type="match status" value="1"/>
</dbReference>
<dbReference type="PANTHER" id="PTHR43401">
    <property type="entry name" value="L-THREONINE 3-DEHYDROGENASE"/>
    <property type="match status" value="1"/>
</dbReference>
<feature type="domain" description="Alcohol dehydrogenase-like N-terminal" evidence="6">
    <location>
        <begin position="23"/>
        <end position="132"/>
    </location>
</feature>
<comment type="similarity">
    <text evidence="4">Belongs to the zinc-containing alcohol dehydrogenase family.</text>
</comment>
<organism evidence="7 8">
    <name type="scientific">Enterococcus rivorum</name>
    <dbReference type="NCBI Taxonomy" id="762845"/>
    <lineage>
        <taxon>Bacteria</taxon>
        <taxon>Bacillati</taxon>
        <taxon>Bacillota</taxon>
        <taxon>Bacilli</taxon>
        <taxon>Lactobacillales</taxon>
        <taxon>Enterococcaceae</taxon>
        <taxon>Enterococcus</taxon>
    </lineage>
</organism>
<dbReference type="STRING" id="762845.BCR26_14255"/>
<proteinExistence type="inferred from homology"/>
<evidence type="ECO:0000256" key="1">
    <source>
        <dbReference type="ARBA" id="ARBA00022723"/>
    </source>
</evidence>
<dbReference type="Gene3D" id="3.90.180.10">
    <property type="entry name" value="Medium-chain alcohol dehydrogenases, catalytic domain"/>
    <property type="match status" value="1"/>
</dbReference>
<dbReference type="Pfam" id="PF08240">
    <property type="entry name" value="ADH_N"/>
    <property type="match status" value="1"/>
</dbReference>
<dbReference type="Pfam" id="PF00107">
    <property type="entry name" value="ADH_zinc_N"/>
    <property type="match status" value="1"/>
</dbReference>
<evidence type="ECO:0008006" key="9">
    <source>
        <dbReference type="Google" id="ProtNLM"/>
    </source>
</evidence>
<feature type="domain" description="Alcohol dehydrogenase-like C-terminal" evidence="5">
    <location>
        <begin position="176"/>
        <end position="283"/>
    </location>
</feature>
<dbReference type="PANTHER" id="PTHR43401:SF2">
    <property type="entry name" value="L-THREONINE 3-DEHYDROGENASE"/>
    <property type="match status" value="1"/>
</dbReference>
<name>A0A1E5KWA4_9ENTE</name>
<dbReference type="InterPro" id="IPR013149">
    <property type="entry name" value="ADH-like_C"/>
</dbReference>
<keyword evidence="2 4" id="KW-0862">Zinc</keyword>
<evidence type="ECO:0000259" key="5">
    <source>
        <dbReference type="Pfam" id="PF00107"/>
    </source>
</evidence>
<dbReference type="SUPFAM" id="SSF51735">
    <property type="entry name" value="NAD(P)-binding Rossmann-fold domains"/>
    <property type="match status" value="1"/>
</dbReference>
<dbReference type="InterPro" id="IPR050129">
    <property type="entry name" value="Zn_alcohol_dh"/>
</dbReference>
<protein>
    <recommendedName>
        <fullName evidence="9">Zn-dependent alcohol dehydrogenase</fullName>
    </recommendedName>
</protein>
<dbReference type="InterPro" id="IPR002328">
    <property type="entry name" value="ADH_Zn_CS"/>
</dbReference>
<dbReference type="AlphaFoldDB" id="A0A1E5KWA4"/>
<dbReference type="GO" id="GO:0008270">
    <property type="term" value="F:zinc ion binding"/>
    <property type="evidence" value="ECO:0007669"/>
    <property type="project" value="InterPro"/>
</dbReference>
<comment type="cofactor">
    <cofactor evidence="4">
        <name>Zn(2+)</name>
        <dbReference type="ChEBI" id="CHEBI:29105"/>
    </cofactor>
</comment>
<keyword evidence="1 4" id="KW-0479">Metal-binding</keyword>
<keyword evidence="3" id="KW-0560">Oxidoreductase</keyword>